<feature type="transmembrane region" description="Helical" evidence="5">
    <location>
        <begin position="209"/>
        <end position="228"/>
    </location>
</feature>
<evidence type="ECO:0000259" key="7">
    <source>
        <dbReference type="Pfam" id="PF02544"/>
    </source>
</evidence>
<proteinExistence type="inferred from homology"/>
<evidence type="ECO:0000313" key="8">
    <source>
        <dbReference type="EMBL" id="KAK7615001.1"/>
    </source>
</evidence>
<keyword evidence="4 5" id="KW-0472">Membrane</keyword>
<evidence type="ECO:0000313" key="9">
    <source>
        <dbReference type="Proteomes" id="UP001367316"/>
    </source>
</evidence>
<dbReference type="Proteomes" id="UP001367316">
    <property type="component" value="Unassembled WGS sequence"/>
</dbReference>
<keyword evidence="9" id="KW-1185">Reference proteome</keyword>
<keyword evidence="3 5" id="KW-1133">Transmembrane helix</keyword>
<comment type="similarity">
    <text evidence="5">Belongs to the steroid 5-alpha reductase family. Polyprenal reductase subfamily.</text>
</comment>
<dbReference type="PROSITE" id="PS50244">
    <property type="entry name" value="S5A_REDUCTASE"/>
    <property type="match status" value="1"/>
</dbReference>
<evidence type="ECO:0000256" key="3">
    <source>
        <dbReference type="ARBA" id="ARBA00022989"/>
    </source>
</evidence>
<feature type="transmembrane region" description="Helical" evidence="5">
    <location>
        <begin position="130"/>
        <end position="150"/>
    </location>
</feature>
<dbReference type="EC" id="1.3.1.94" evidence="5"/>
<feature type="compositionally biased region" description="Gly residues" evidence="6">
    <location>
        <begin position="22"/>
        <end position="32"/>
    </location>
</feature>
<evidence type="ECO:0000256" key="4">
    <source>
        <dbReference type="ARBA" id="ARBA00023136"/>
    </source>
</evidence>
<dbReference type="EMBL" id="JBBPBF010000002">
    <property type="protein sequence ID" value="KAK7615001.1"/>
    <property type="molecule type" value="Genomic_DNA"/>
</dbReference>
<evidence type="ECO:0000256" key="5">
    <source>
        <dbReference type="RuleBase" id="RU367081"/>
    </source>
</evidence>
<keyword evidence="5" id="KW-0560">Oxidoreductase</keyword>
<gene>
    <name evidence="8" type="ORF">JOL62DRAFT_622080</name>
</gene>
<accession>A0ABR1NIK0</accession>
<comment type="pathway">
    <text evidence="5">Protein modification; protein glycosylation.</text>
</comment>
<reference evidence="8 9" key="1">
    <citation type="submission" date="2024-04" db="EMBL/GenBank/DDBJ databases">
        <title>Phyllosticta paracitricarpa is synonymous to the EU quarantine fungus P. citricarpa based on phylogenomic analyses.</title>
        <authorList>
            <consortium name="Lawrence Berkeley National Laboratory"/>
            <person name="Van ingen-buijs V.A."/>
            <person name="Van westerhoven A.C."/>
            <person name="Haridas S."/>
            <person name="Skiadas P."/>
            <person name="Martin F."/>
            <person name="Groenewald J.Z."/>
            <person name="Crous P.W."/>
            <person name="Seidl M.F."/>
        </authorList>
    </citation>
    <scope>NUCLEOTIDE SEQUENCE [LARGE SCALE GENOMIC DNA]</scope>
    <source>
        <strain evidence="8 9">CBS 141358</strain>
    </source>
</reference>
<comment type="function">
    <text evidence="5">Plays a key role in early steps of protein N-linked glycosylation by being involved in the conversion of polyprenol into dolichol. Acts as a polyprenal reductase that mediates the reduction of polyprenal into dolichal in a NADP-dependent mechanism. Dolichols are required for the synthesis of dolichol-linked monosaccharides and the oligosaccharide precursor used for N-glycosylation.</text>
</comment>
<comment type="caution">
    <text evidence="5">Lacks conserved residue(s) required for the propagation of feature annotation.</text>
</comment>
<dbReference type="PANTHER" id="PTHR14624:SF0">
    <property type="entry name" value="POLYPRENOL REDUCTASE"/>
    <property type="match status" value="1"/>
</dbReference>
<keyword evidence="5" id="KW-0521">NADP</keyword>
<protein>
    <recommendedName>
        <fullName evidence="5">Polyprenal reductase</fullName>
        <ecNumber evidence="5">1.3.1.94</ecNumber>
    </recommendedName>
</protein>
<dbReference type="Pfam" id="PF02544">
    <property type="entry name" value="Steroid_dh"/>
    <property type="match status" value="1"/>
</dbReference>
<name>A0ABR1NIK0_9PEZI</name>
<dbReference type="InterPro" id="IPR039698">
    <property type="entry name" value="Dfg10/SRD5A3"/>
</dbReference>
<organism evidence="8 9">
    <name type="scientific">Phyllosticta paracitricarpa</name>
    <dbReference type="NCBI Taxonomy" id="2016321"/>
    <lineage>
        <taxon>Eukaryota</taxon>
        <taxon>Fungi</taxon>
        <taxon>Dikarya</taxon>
        <taxon>Ascomycota</taxon>
        <taxon>Pezizomycotina</taxon>
        <taxon>Dothideomycetes</taxon>
        <taxon>Dothideomycetes incertae sedis</taxon>
        <taxon>Botryosphaeriales</taxon>
        <taxon>Phyllostictaceae</taxon>
        <taxon>Phyllosticta</taxon>
    </lineage>
</organism>
<sequence length="362" mass="40337">MGRQLLSRPVRVEVVVERDGSENGGSSHGGTRGTANGRDERRVEKRREEEGTWQRLCECLDIVLVLALTCLACSEVVAVYAIPALRERFLAYGSRATTPRPAPRHASPKSATPLAPVLDRLATYRVPHRWFNHFYLLSVLCSLFWAQQYFFHGPVLRLVVEYAAADPRPARVPLARIHLAWLLMLAQGLRRLFESTCISKPSSSSSMWVTHWLLGLFFYAAMSVAVWIEASQTLQAGDPSAVGLDVFLDPQALVGTALFHWASVQQHRAHAYLASLKKYTLPTGGAFDLVVCPHYSFECVIYLGLAIVAAPEQQWVNKTIICALIFVAANLGVTAVGTREWYEARFGKEAVGKRARMVPFVW</sequence>
<comment type="caution">
    <text evidence="8">The sequence shown here is derived from an EMBL/GenBank/DDBJ whole genome shotgun (WGS) entry which is preliminary data.</text>
</comment>
<comment type="subcellular location">
    <subcellularLocation>
        <location evidence="1">Endomembrane system</location>
        <topology evidence="1">Multi-pass membrane protein</topology>
    </subcellularLocation>
    <subcellularLocation>
        <location evidence="5">Endoplasmic reticulum membrane</location>
    </subcellularLocation>
</comment>
<feature type="region of interest" description="Disordered" evidence="6">
    <location>
        <begin position="16"/>
        <end position="45"/>
    </location>
</feature>
<evidence type="ECO:0000256" key="6">
    <source>
        <dbReference type="SAM" id="MobiDB-lite"/>
    </source>
</evidence>
<keyword evidence="5" id="KW-0256">Endoplasmic reticulum</keyword>
<comment type="catalytic activity">
    <reaction evidence="5">
        <text>a di-trans,poly-cis-dolichal + NADP(+) = a di-trans,poly-cis-polyprenal + NADPH + H(+)</text>
        <dbReference type="Rhea" id="RHEA:80727"/>
        <dbReference type="Rhea" id="RHEA-COMP:19536"/>
        <dbReference type="Rhea" id="RHEA-COMP:19537"/>
        <dbReference type="ChEBI" id="CHEBI:15378"/>
        <dbReference type="ChEBI" id="CHEBI:57783"/>
        <dbReference type="ChEBI" id="CHEBI:58349"/>
        <dbReference type="ChEBI" id="CHEBI:231623"/>
        <dbReference type="ChEBI" id="CHEBI:231637"/>
        <dbReference type="EC" id="1.3.1.94"/>
    </reaction>
    <physiologicalReaction direction="right-to-left" evidence="5">
        <dbReference type="Rhea" id="RHEA:80729"/>
    </physiologicalReaction>
</comment>
<dbReference type="PANTHER" id="PTHR14624">
    <property type="entry name" value="DFG10 PROTEIN"/>
    <property type="match status" value="1"/>
</dbReference>
<keyword evidence="2 5" id="KW-0812">Transmembrane</keyword>
<feature type="domain" description="3-oxo-5-alpha-steroid 4-dehydrogenase C-terminal" evidence="7">
    <location>
        <begin position="245"/>
        <end position="362"/>
    </location>
</feature>
<dbReference type="InterPro" id="IPR001104">
    <property type="entry name" value="3-oxo-5_a-steroid_4-DH_C"/>
</dbReference>
<feature type="transmembrane region" description="Helical" evidence="5">
    <location>
        <begin position="62"/>
        <end position="85"/>
    </location>
</feature>
<evidence type="ECO:0000256" key="2">
    <source>
        <dbReference type="ARBA" id="ARBA00022692"/>
    </source>
</evidence>
<evidence type="ECO:0000256" key="1">
    <source>
        <dbReference type="ARBA" id="ARBA00004127"/>
    </source>
</evidence>